<dbReference type="InterPro" id="IPR029016">
    <property type="entry name" value="GAF-like_dom_sf"/>
</dbReference>
<evidence type="ECO:0000256" key="2">
    <source>
        <dbReference type="ARBA" id="ARBA00023125"/>
    </source>
</evidence>
<dbReference type="InterPro" id="IPR014757">
    <property type="entry name" value="Tscrpt_reg_IclR_C"/>
</dbReference>
<dbReference type="GO" id="GO:0045892">
    <property type="term" value="P:negative regulation of DNA-templated transcription"/>
    <property type="evidence" value="ECO:0007669"/>
    <property type="project" value="TreeGrafter"/>
</dbReference>
<dbReference type="InterPro" id="IPR005471">
    <property type="entry name" value="Tscrpt_reg_IclR_N"/>
</dbReference>
<dbReference type="InterPro" id="IPR050707">
    <property type="entry name" value="HTH_MetabolicPath_Reg"/>
</dbReference>
<dbReference type="Pfam" id="PF09339">
    <property type="entry name" value="HTH_IclR"/>
    <property type="match status" value="1"/>
</dbReference>
<reference evidence="5 6" key="1">
    <citation type="submission" date="2019-12" db="EMBL/GenBank/DDBJ databases">
        <title>Complete genome sequence of Algicella marina strain 9Alg 56(T) isolated from the red alga Tichocarpus crinitus.</title>
        <authorList>
            <person name="Kim S.-G."/>
            <person name="Nedashkovskaya O.I."/>
        </authorList>
    </citation>
    <scope>NUCLEOTIDE SEQUENCE [LARGE SCALE GENOMIC DNA]</scope>
    <source>
        <strain evidence="5 6">9Alg 56</strain>
    </source>
</reference>
<dbReference type="RefSeq" id="WP_161862324.1">
    <property type="nucleotide sequence ID" value="NZ_CP046620.1"/>
</dbReference>
<keyword evidence="6" id="KW-1185">Reference proteome</keyword>
<feature type="domain" description="IclR-ED" evidence="4">
    <location>
        <begin position="67"/>
        <end position="250"/>
    </location>
</feature>
<gene>
    <name evidence="5" type="ORF">GO499_11550</name>
</gene>
<dbReference type="InterPro" id="IPR036388">
    <property type="entry name" value="WH-like_DNA-bd_sf"/>
</dbReference>
<dbReference type="Proteomes" id="UP000464495">
    <property type="component" value="Chromosome"/>
</dbReference>
<dbReference type="Gene3D" id="1.10.10.10">
    <property type="entry name" value="Winged helix-like DNA-binding domain superfamily/Winged helix DNA-binding domain"/>
    <property type="match status" value="1"/>
</dbReference>
<evidence type="ECO:0000313" key="6">
    <source>
        <dbReference type="Proteomes" id="UP000464495"/>
    </source>
</evidence>
<dbReference type="AlphaFoldDB" id="A0A6P1SYK6"/>
<dbReference type="PROSITE" id="PS51078">
    <property type="entry name" value="ICLR_ED"/>
    <property type="match status" value="1"/>
</dbReference>
<dbReference type="PANTHER" id="PTHR30136">
    <property type="entry name" value="HELIX-TURN-HELIX TRANSCRIPTIONAL REGULATOR, ICLR FAMILY"/>
    <property type="match status" value="1"/>
</dbReference>
<dbReference type="SUPFAM" id="SSF46785">
    <property type="entry name" value="Winged helix' DNA-binding domain"/>
    <property type="match status" value="1"/>
</dbReference>
<organism evidence="5 6">
    <name type="scientific">Algicella marina</name>
    <dbReference type="NCBI Taxonomy" id="2683284"/>
    <lineage>
        <taxon>Bacteria</taxon>
        <taxon>Pseudomonadati</taxon>
        <taxon>Pseudomonadota</taxon>
        <taxon>Alphaproteobacteria</taxon>
        <taxon>Rhodobacterales</taxon>
        <taxon>Paracoccaceae</taxon>
        <taxon>Algicella</taxon>
    </lineage>
</organism>
<dbReference type="GO" id="GO:0003677">
    <property type="term" value="F:DNA binding"/>
    <property type="evidence" value="ECO:0007669"/>
    <property type="project" value="UniProtKB-KW"/>
</dbReference>
<keyword evidence="2" id="KW-0238">DNA-binding</keyword>
<keyword evidence="3" id="KW-0804">Transcription</keyword>
<dbReference type="Pfam" id="PF01614">
    <property type="entry name" value="IclR_C"/>
    <property type="match status" value="1"/>
</dbReference>
<dbReference type="SUPFAM" id="SSF55781">
    <property type="entry name" value="GAF domain-like"/>
    <property type="match status" value="1"/>
</dbReference>
<proteinExistence type="predicted"/>
<evidence type="ECO:0000259" key="4">
    <source>
        <dbReference type="PROSITE" id="PS51078"/>
    </source>
</evidence>
<dbReference type="KEGG" id="amaq:GO499_11550"/>
<accession>A0A6P1SYK6</accession>
<dbReference type="PANTHER" id="PTHR30136:SF24">
    <property type="entry name" value="HTH-TYPE TRANSCRIPTIONAL REPRESSOR ALLR"/>
    <property type="match status" value="1"/>
</dbReference>
<dbReference type="InterPro" id="IPR036390">
    <property type="entry name" value="WH_DNA-bd_sf"/>
</dbReference>
<evidence type="ECO:0000256" key="1">
    <source>
        <dbReference type="ARBA" id="ARBA00023015"/>
    </source>
</evidence>
<dbReference type="GO" id="GO:0003700">
    <property type="term" value="F:DNA-binding transcription factor activity"/>
    <property type="evidence" value="ECO:0007669"/>
    <property type="project" value="TreeGrafter"/>
</dbReference>
<keyword evidence="1" id="KW-0805">Transcription regulation</keyword>
<dbReference type="EMBL" id="CP046620">
    <property type="protein sequence ID" value="QHQ35764.1"/>
    <property type="molecule type" value="Genomic_DNA"/>
</dbReference>
<evidence type="ECO:0000256" key="3">
    <source>
        <dbReference type="ARBA" id="ARBA00023163"/>
    </source>
</evidence>
<evidence type="ECO:0000313" key="5">
    <source>
        <dbReference type="EMBL" id="QHQ35764.1"/>
    </source>
</evidence>
<protein>
    <submittedName>
        <fullName evidence="5">Helix-turn-helix domain-containing protein</fullName>
    </submittedName>
</protein>
<name>A0A6P1SYK6_9RHOB</name>
<dbReference type="Gene3D" id="3.30.450.40">
    <property type="match status" value="1"/>
</dbReference>
<sequence>MANLPPNLRTIRILELLAQSAGPMTGPQIQAAMNLSKQTVHRLCRTLECEGYIMSAAGARGWVPTQRSVAMGQGMLANGRFHCARHQILKGVSTAVGETVNFVVPEDRGMFYLDRVEADWPFRIQLPVGSHVPFHCTASGKVYLASLPANVRKAFVQGLELKGHTERTHTQTSTLLAELDDILKAGYALDREEFITGMVAIAVPVTDGLGRFLAALATHGPVQRISVARAETQFETMREAAERLRDVMMA</sequence>